<dbReference type="PANTHER" id="PTHR34351">
    <property type="entry name" value="SLR1927 PROTEIN-RELATED"/>
    <property type="match status" value="1"/>
</dbReference>
<sequence>MTAIAPPAPAKRTGWRDRLQRWWWARLPPQPTWRLNLRNLYVLPTRPGWMLIGTLALLLIGSINFQLNLGYALTFLVAGSAAAAVWAAHANLRGLTLALHGQPELWAGQPAALTLSLDPAARDRLALELRVAGAGADAATLLDVPARQPALATVTWTPPRRGRLPAPLLAVGTRYPLGVCRVWSVWRPQAQLLVYPAPEPDAPPPPARRRDDAAPDGGHAPAPESGVPDDVRPWRAGDAPRRVLWKKAARLPQDDPAQWWVRSAAAQAAQPDLWLDERDSGLTDPEAVRARLCAWVLAADARGLRYGLRVGGVEIAPDHGPAQRRRCLEALACH</sequence>
<dbReference type="AlphaFoldDB" id="A0A554WA07"/>
<evidence type="ECO:0008006" key="5">
    <source>
        <dbReference type="Google" id="ProtNLM"/>
    </source>
</evidence>
<proteinExistence type="predicted"/>
<keyword evidence="2" id="KW-1133">Transmembrane helix</keyword>
<keyword evidence="2" id="KW-0472">Membrane</keyword>
<evidence type="ECO:0000313" key="4">
    <source>
        <dbReference type="Proteomes" id="UP000315736"/>
    </source>
</evidence>
<dbReference type="PANTHER" id="PTHR34351:SF1">
    <property type="entry name" value="SLR1927 PROTEIN"/>
    <property type="match status" value="1"/>
</dbReference>
<keyword evidence="2" id="KW-0812">Transmembrane</keyword>
<feature type="transmembrane region" description="Helical" evidence="2">
    <location>
        <begin position="71"/>
        <end position="92"/>
    </location>
</feature>
<feature type="compositionally biased region" description="Low complexity" evidence="1">
    <location>
        <begin position="215"/>
        <end position="224"/>
    </location>
</feature>
<evidence type="ECO:0000313" key="3">
    <source>
        <dbReference type="EMBL" id="TSE20419.1"/>
    </source>
</evidence>
<accession>A0A554WA07</accession>
<name>A0A554WA07_9BURK</name>
<feature type="transmembrane region" description="Helical" evidence="2">
    <location>
        <begin position="48"/>
        <end position="65"/>
    </location>
</feature>
<gene>
    <name evidence="3" type="ORF">Talka_00765</name>
</gene>
<organism evidence="3 4">
    <name type="scientific">Tepidimonas alkaliphilus</name>
    <dbReference type="NCBI Taxonomy" id="2588942"/>
    <lineage>
        <taxon>Bacteria</taxon>
        <taxon>Pseudomonadati</taxon>
        <taxon>Pseudomonadota</taxon>
        <taxon>Betaproteobacteria</taxon>
        <taxon>Burkholderiales</taxon>
        <taxon>Tepidimonas</taxon>
    </lineage>
</organism>
<dbReference type="OrthoDB" id="5298497at2"/>
<dbReference type="Proteomes" id="UP000315736">
    <property type="component" value="Unassembled WGS sequence"/>
</dbReference>
<dbReference type="RefSeq" id="WP_143889808.1">
    <property type="nucleotide sequence ID" value="NZ_VJNB01000003.1"/>
</dbReference>
<comment type="caution">
    <text evidence="3">The sequence shown here is derived from an EMBL/GenBank/DDBJ whole genome shotgun (WGS) entry which is preliminary data.</text>
</comment>
<evidence type="ECO:0000256" key="1">
    <source>
        <dbReference type="SAM" id="MobiDB-lite"/>
    </source>
</evidence>
<evidence type="ECO:0000256" key="2">
    <source>
        <dbReference type="SAM" id="Phobius"/>
    </source>
</evidence>
<feature type="region of interest" description="Disordered" evidence="1">
    <location>
        <begin position="196"/>
        <end position="234"/>
    </location>
</feature>
<protein>
    <recommendedName>
        <fullName evidence="5">DUF58 domain-containing protein</fullName>
    </recommendedName>
</protein>
<reference evidence="3 4" key="1">
    <citation type="submission" date="2019-07" db="EMBL/GenBank/DDBJ databases">
        <title>Tepidimonas alkaliphilus YIM 72238 draft genome.</title>
        <authorList>
            <person name="Da Costa M.S."/>
            <person name="Froufe H.J.C."/>
            <person name="Egas C."/>
            <person name="Albuquerque L."/>
        </authorList>
    </citation>
    <scope>NUCLEOTIDE SEQUENCE [LARGE SCALE GENOMIC DNA]</scope>
    <source>
        <strain evidence="3 4">YIM 72238</strain>
    </source>
</reference>
<dbReference type="EMBL" id="VJNB01000003">
    <property type="protein sequence ID" value="TSE20419.1"/>
    <property type="molecule type" value="Genomic_DNA"/>
</dbReference>
<feature type="compositionally biased region" description="Pro residues" evidence="1">
    <location>
        <begin position="197"/>
        <end position="206"/>
    </location>
</feature>
<keyword evidence="4" id="KW-1185">Reference proteome</keyword>